<dbReference type="AlphaFoldDB" id="V5SJB7"/>
<keyword evidence="3" id="KW-1185">Reference proteome</keyword>
<organism evidence="2 3">
    <name type="scientific">Hyphomicrobium nitrativorans NL23</name>
    <dbReference type="NCBI Taxonomy" id="1029756"/>
    <lineage>
        <taxon>Bacteria</taxon>
        <taxon>Pseudomonadati</taxon>
        <taxon>Pseudomonadota</taxon>
        <taxon>Alphaproteobacteria</taxon>
        <taxon>Hyphomicrobiales</taxon>
        <taxon>Hyphomicrobiaceae</taxon>
        <taxon>Hyphomicrobium</taxon>
    </lineage>
</organism>
<dbReference type="HOGENOM" id="CLU_1515931_0_0_5"/>
<reference evidence="2 3" key="1">
    <citation type="journal article" date="2014" name="Genome Announc.">
        <title>Complete Genome Sequence of Hyphomicrobium nitrativorans Strain NL23, a Denitrifying Bacterium Isolated from Biofilm of a Methanol-Fed Denitrification System Treating Seawater at the Montreal Biodome.</title>
        <authorList>
            <person name="Martineau C."/>
            <person name="Villeneuve C."/>
            <person name="Mauffrey F."/>
            <person name="Villemur R."/>
        </authorList>
    </citation>
    <scope>NUCLEOTIDE SEQUENCE [LARGE SCALE GENOMIC DNA]</scope>
    <source>
        <strain evidence="2">NL23</strain>
    </source>
</reference>
<dbReference type="PATRIC" id="fig|1029756.8.peg.1384"/>
<keyword evidence="1" id="KW-1133">Transmembrane helix</keyword>
<accession>V5SJB7</accession>
<dbReference type="EMBL" id="CP006912">
    <property type="protein sequence ID" value="AHB50049.1"/>
    <property type="molecule type" value="Genomic_DNA"/>
</dbReference>
<name>V5SJB7_9HYPH</name>
<evidence type="ECO:0000313" key="3">
    <source>
        <dbReference type="Proteomes" id="UP000018542"/>
    </source>
</evidence>
<evidence type="ECO:0000256" key="1">
    <source>
        <dbReference type="SAM" id="Phobius"/>
    </source>
</evidence>
<proteinExistence type="predicted"/>
<keyword evidence="1" id="KW-0472">Membrane</keyword>
<dbReference type="OrthoDB" id="7932678at2"/>
<protein>
    <submittedName>
        <fullName evidence="2">Uncharacterized protein</fullName>
    </submittedName>
</protein>
<dbReference type="STRING" id="1029756.W911_06605"/>
<evidence type="ECO:0000313" key="2">
    <source>
        <dbReference type="EMBL" id="AHB50049.1"/>
    </source>
</evidence>
<dbReference type="Proteomes" id="UP000018542">
    <property type="component" value="Chromosome"/>
</dbReference>
<sequence length="177" mass="20320">MLELIRQKTVRARSSALHTYLSEKQAFERASPGPAVQLIARDTFVAETSIKLEQLVIEVKSLGRDLQLVKGDISELRDEAARSRRFSEFIDREYKSRTSKLDELSRRFDYLKSRFDAIDGNSKGDYQAFRDFESVSRRLTELGAVERSFRDVSKRLKISAALFLASIVGWMIMLFAS</sequence>
<dbReference type="KEGG" id="hni:W911_06605"/>
<gene>
    <name evidence="2" type="ORF">W911_06605</name>
</gene>
<feature type="transmembrane region" description="Helical" evidence="1">
    <location>
        <begin position="156"/>
        <end position="176"/>
    </location>
</feature>
<dbReference type="RefSeq" id="WP_023786714.1">
    <property type="nucleotide sequence ID" value="NC_022997.1"/>
</dbReference>
<keyword evidence="1" id="KW-0812">Transmembrane</keyword>